<dbReference type="EMBL" id="QEAP01000744">
    <property type="protein sequence ID" value="TPX58262.1"/>
    <property type="molecule type" value="Genomic_DNA"/>
</dbReference>
<dbReference type="Pfam" id="PF25603">
    <property type="entry name" value="SPT23_MGA2_DBD"/>
    <property type="match status" value="1"/>
</dbReference>
<dbReference type="Gene3D" id="2.60.40.10">
    <property type="entry name" value="Immunoglobulins"/>
    <property type="match status" value="1"/>
</dbReference>
<proteinExistence type="predicted"/>
<dbReference type="Pfam" id="PF01833">
    <property type="entry name" value="TIG"/>
    <property type="match status" value="1"/>
</dbReference>
<dbReference type="SUPFAM" id="SSF81296">
    <property type="entry name" value="E set domains"/>
    <property type="match status" value="1"/>
</dbReference>
<evidence type="ECO:0000256" key="1">
    <source>
        <dbReference type="ARBA" id="ARBA00023043"/>
    </source>
</evidence>
<evidence type="ECO:0000256" key="3">
    <source>
        <dbReference type="SAM" id="MobiDB-lite"/>
    </source>
</evidence>
<keyword evidence="8" id="KW-1185">Reference proteome</keyword>
<sequence length="1010" mass="109947">MRKDPSPPLRMASPVSDGEDSAYASMTCDAEQTKARSGYSNNGTMNMNGALNGALNPSSRCSFSFSKSAHAHTIPHNTHNYSLPPTTSHSSDGFSIDALKRQMDAAFGFTHGFQIKVLGVPMQNARSRVETQTKLCLQMVDAAGNKTSTWSHLRLPELLVTKEKLRKNQAVVDYSLIPNSKVLDVQAVVLCASDPSKHVQICSGCQLRESKRGKKKSDTSGDIKVEEGGGDSPENEAAKIVLFNCGSYVDFSSGDTILPTRITCYCRHHNEKIGFCVYFIARDHNSSIVATGISPPILITDDHKGTKSKMPSVTQTSAATPHLVSANSPISTVGQKRLRADDPVDTIMQDGPVSPPNTILRSQTSDFGDDVIAQFIPALLASDTNAPLFENFGIREEPDSDFRRTKKVYQSPPPPQLVPAPPTAVINRIIPGEGPIQGGVEVTILGDHMHNGLIAVFGDMEAVTTQVWGTSTMICILPPSSSPGPVPVTLKSIPGLSTDSSAVPGSPDIPCTFLYKDDLDRSLMELALQVVGLRMTGSLDSARNIAMRIVNETAQETMNDSALTFNELKRHQLETAVINAFLSLEAHSNELDTVVLTSLLDMTFHSCGLNLLHLAAYSGMTTLVKYLLSMDCDVNPRDKNGYTPLMVAIHAGNSAIVRILLQAGASRVLTSRNNVSSFQLAKQRGIKEFNGFVEELSQVAEEDEEYSEELIAMLADENCATVPEISENASISTEFARESTLHRRQSIAVQVPSTTSLLPLSPVFAPTSAPLSPAFSSDMSLIDSKMTFLPPAMEISKRVNGKHSSSSNKEKKAGTLHDVNMRWSNPEAELKNIMDGFKSFAFMGPMLHTIAAPLMVQRVDVFSQLSVESFFEKSQEANLKQQPSVDKTVSIPFSGYVERETDCDCTTWSQGMGHHEPTCAKILKLEGKQAKRLRRQQRAIWLFWLPLLIVVFLLVAAKLLLSSEEVDAVLGKILMFNSGMVTHVKDAVHGLRTEGKSLFLEFLNTGFGGV</sequence>
<dbReference type="GO" id="GO:0003712">
    <property type="term" value="F:transcription coregulator activity"/>
    <property type="evidence" value="ECO:0007669"/>
    <property type="project" value="TreeGrafter"/>
</dbReference>
<evidence type="ECO:0000313" key="7">
    <source>
        <dbReference type="EMBL" id="TPX58262.1"/>
    </source>
</evidence>
<feature type="region of interest" description="Disordered" evidence="3">
    <location>
        <begin position="1"/>
        <end position="22"/>
    </location>
</feature>
<dbReference type="InterPro" id="IPR013783">
    <property type="entry name" value="Ig-like_fold"/>
</dbReference>
<evidence type="ECO:0000256" key="4">
    <source>
        <dbReference type="SAM" id="Phobius"/>
    </source>
</evidence>
<dbReference type="InterPro" id="IPR036770">
    <property type="entry name" value="Ankyrin_rpt-contain_sf"/>
</dbReference>
<dbReference type="PANTHER" id="PTHR23335">
    <property type="entry name" value="CALMODULIN-BINDING TRANSCRIPTION ACTIVATOR CAMTA"/>
    <property type="match status" value="1"/>
</dbReference>
<evidence type="ECO:0000256" key="2">
    <source>
        <dbReference type="PROSITE-ProRule" id="PRU00023"/>
    </source>
</evidence>
<organism evidence="7 8">
    <name type="scientific">Chytriomyces confervae</name>
    <dbReference type="NCBI Taxonomy" id="246404"/>
    <lineage>
        <taxon>Eukaryota</taxon>
        <taxon>Fungi</taxon>
        <taxon>Fungi incertae sedis</taxon>
        <taxon>Chytridiomycota</taxon>
        <taxon>Chytridiomycota incertae sedis</taxon>
        <taxon>Chytridiomycetes</taxon>
        <taxon>Chytridiales</taxon>
        <taxon>Chytriomycetaceae</taxon>
        <taxon>Chytriomyces</taxon>
    </lineage>
</organism>
<dbReference type="GO" id="GO:0003690">
    <property type="term" value="F:double-stranded DNA binding"/>
    <property type="evidence" value="ECO:0007669"/>
    <property type="project" value="TreeGrafter"/>
</dbReference>
<accession>A0A507E394</accession>
<dbReference type="InterPro" id="IPR002909">
    <property type="entry name" value="IPT_dom"/>
</dbReference>
<dbReference type="STRING" id="246404.A0A507E394"/>
<dbReference type="Proteomes" id="UP000320333">
    <property type="component" value="Unassembled WGS sequence"/>
</dbReference>
<dbReference type="GO" id="GO:0006357">
    <property type="term" value="P:regulation of transcription by RNA polymerase II"/>
    <property type="evidence" value="ECO:0007669"/>
    <property type="project" value="TreeGrafter"/>
</dbReference>
<feature type="repeat" description="ANK" evidence="2">
    <location>
        <begin position="640"/>
        <end position="672"/>
    </location>
</feature>
<feature type="domain" description="IPT/TIG" evidence="5">
    <location>
        <begin position="425"/>
        <end position="493"/>
    </location>
</feature>
<keyword evidence="1 2" id="KW-0040">ANK repeat</keyword>
<evidence type="ECO:0000313" key="8">
    <source>
        <dbReference type="Proteomes" id="UP000320333"/>
    </source>
</evidence>
<feature type="region of interest" description="Disordered" evidence="3">
    <location>
        <begin position="212"/>
        <end position="232"/>
    </location>
</feature>
<feature type="compositionally biased region" description="Basic and acidic residues" evidence="3">
    <location>
        <begin position="216"/>
        <end position="227"/>
    </location>
</feature>
<feature type="domain" description="SPT23/MGA2-like DNA-binding" evidence="6">
    <location>
        <begin position="113"/>
        <end position="304"/>
    </location>
</feature>
<dbReference type="OrthoDB" id="71307at2759"/>
<dbReference type="CDD" id="cd00102">
    <property type="entry name" value="IPT"/>
    <property type="match status" value="1"/>
</dbReference>
<feature type="transmembrane region" description="Helical" evidence="4">
    <location>
        <begin position="939"/>
        <end position="961"/>
    </location>
</feature>
<dbReference type="Gene3D" id="1.25.40.20">
    <property type="entry name" value="Ankyrin repeat-containing domain"/>
    <property type="match status" value="1"/>
</dbReference>
<gene>
    <name evidence="7" type="ORF">CcCBS67573_g09182</name>
</gene>
<keyword evidence="4" id="KW-1133">Transmembrane helix</keyword>
<dbReference type="PROSITE" id="PS50088">
    <property type="entry name" value="ANK_REPEAT"/>
    <property type="match status" value="2"/>
</dbReference>
<dbReference type="InterPro" id="IPR002110">
    <property type="entry name" value="Ankyrin_rpt"/>
</dbReference>
<feature type="region of interest" description="Disordered" evidence="3">
    <location>
        <begin position="401"/>
        <end position="421"/>
    </location>
</feature>
<dbReference type="AlphaFoldDB" id="A0A507E394"/>
<dbReference type="PANTHER" id="PTHR23335:SF1">
    <property type="entry name" value="CALMODULIN-BINDING TRANSCRIPTION ACTIVATOR, ISOFORM F"/>
    <property type="match status" value="1"/>
</dbReference>
<reference evidence="7 8" key="1">
    <citation type="journal article" date="2019" name="Sci. Rep.">
        <title>Comparative genomics of chytrid fungi reveal insights into the obligate biotrophic and pathogenic lifestyle of Synchytrium endobioticum.</title>
        <authorList>
            <person name="van de Vossenberg B.T.L.H."/>
            <person name="Warris S."/>
            <person name="Nguyen H.D.T."/>
            <person name="van Gent-Pelzer M.P.E."/>
            <person name="Joly D.L."/>
            <person name="van de Geest H.C."/>
            <person name="Bonants P.J.M."/>
            <person name="Smith D.S."/>
            <person name="Levesque C.A."/>
            <person name="van der Lee T.A.J."/>
        </authorList>
    </citation>
    <scope>NUCLEOTIDE SEQUENCE [LARGE SCALE GENOMIC DNA]</scope>
    <source>
        <strain evidence="7 8">CBS 675.73</strain>
    </source>
</reference>
<feature type="repeat" description="ANK" evidence="2">
    <location>
        <begin position="607"/>
        <end position="639"/>
    </location>
</feature>
<keyword evidence="4" id="KW-0472">Membrane</keyword>
<feature type="compositionally biased region" description="Pro residues" evidence="3">
    <location>
        <begin position="411"/>
        <end position="421"/>
    </location>
</feature>
<protein>
    <submittedName>
        <fullName evidence="7">Uncharacterized protein</fullName>
    </submittedName>
</protein>
<dbReference type="InterPro" id="IPR057962">
    <property type="entry name" value="SPT23_MGA2_DBD"/>
</dbReference>
<keyword evidence="4" id="KW-0812">Transmembrane</keyword>
<dbReference type="InterPro" id="IPR014756">
    <property type="entry name" value="Ig_E-set"/>
</dbReference>
<dbReference type="Pfam" id="PF12796">
    <property type="entry name" value="Ank_2"/>
    <property type="match status" value="1"/>
</dbReference>
<evidence type="ECO:0000259" key="5">
    <source>
        <dbReference type="Pfam" id="PF01833"/>
    </source>
</evidence>
<dbReference type="SUPFAM" id="SSF48403">
    <property type="entry name" value="Ankyrin repeat"/>
    <property type="match status" value="1"/>
</dbReference>
<dbReference type="PROSITE" id="PS50297">
    <property type="entry name" value="ANK_REP_REGION"/>
    <property type="match status" value="2"/>
</dbReference>
<evidence type="ECO:0000259" key="6">
    <source>
        <dbReference type="Pfam" id="PF25603"/>
    </source>
</evidence>
<dbReference type="GO" id="GO:0005634">
    <property type="term" value="C:nucleus"/>
    <property type="evidence" value="ECO:0007669"/>
    <property type="project" value="TreeGrafter"/>
</dbReference>
<dbReference type="SMART" id="SM00248">
    <property type="entry name" value="ANK"/>
    <property type="match status" value="2"/>
</dbReference>
<name>A0A507E394_9FUNG</name>
<comment type="caution">
    <text evidence="7">The sequence shown here is derived from an EMBL/GenBank/DDBJ whole genome shotgun (WGS) entry which is preliminary data.</text>
</comment>